<feature type="region of interest" description="Disordered" evidence="1">
    <location>
        <begin position="1"/>
        <end position="49"/>
    </location>
</feature>
<evidence type="ECO:0000313" key="2">
    <source>
        <dbReference type="EMBL" id="ACD03542.1"/>
    </source>
</evidence>
<feature type="compositionally biased region" description="Basic and acidic residues" evidence="1">
    <location>
        <begin position="28"/>
        <end position="37"/>
    </location>
</feature>
<feature type="compositionally biased region" description="Polar residues" evidence="1">
    <location>
        <begin position="862"/>
        <end position="880"/>
    </location>
</feature>
<organism evidence="2 3">
    <name type="scientific">Musca hytrovirus</name>
    <name type="common">isolate Musca domestica/United States/Boucias/-</name>
    <name type="synonym">MHV</name>
    <dbReference type="NCBI Taxonomy" id="523909"/>
    <lineage>
        <taxon>Viruses</taxon>
        <taxon>Viruses incertae sedis</taxon>
        <taxon>Naldaviricetes</taxon>
        <taxon>Lefavirales</taxon>
        <taxon>Hytrosaviridae</taxon>
        <taxon>Muscavirus</taxon>
        <taxon>Muscavirus musdomesticae</taxon>
    </lineage>
</organism>
<dbReference type="Proteomes" id="UP000011274">
    <property type="component" value="Segment"/>
</dbReference>
<organismHost>
    <name type="scientific">Musca domestica</name>
    <name type="common">House fly</name>
    <dbReference type="NCBI Taxonomy" id="7370"/>
</organismHost>
<feature type="region of interest" description="Disordered" evidence="1">
    <location>
        <begin position="1249"/>
        <end position="1268"/>
    </location>
</feature>
<protein>
    <submittedName>
        <fullName evidence="2">Uncharacterized protein</fullName>
    </submittedName>
</protein>
<feature type="compositionally biased region" description="Low complexity" evidence="1">
    <location>
        <begin position="1250"/>
        <end position="1268"/>
    </location>
</feature>
<dbReference type="RefSeq" id="YP_001883411.1">
    <property type="nucleotide sequence ID" value="NC_010671.1"/>
</dbReference>
<dbReference type="GeneID" id="6295473"/>
<feature type="compositionally biased region" description="Gly residues" evidence="1">
    <location>
        <begin position="890"/>
        <end position="902"/>
    </location>
</feature>
<proteinExistence type="predicted"/>
<evidence type="ECO:0000313" key="3">
    <source>
        <dbReference type="Proteomes" id="UP000011274"/>
    </source>
</evidence>
<reference evidence="2 3" key="1">
    <citation type="journal article" date="2008" name="Virology">
        <title>Sequence analysis of a non-classified, non-occluded DNA virus that causes salivary gland hypertrophy of Musca domestica, MdSGHV.</title>
        <authorList>
            <person name="Garcia-Maruniak A."/>
            <person name="Maruniak J.E."/>
            <person name="Farmerie W."/>
            <person name="Boucias D.G."/>
        </authorList>
    </citation>
    <scope>NUCLEOTIDE SEQUENCE [LARGE SCALE GENOMIC DNA]</scope>
    <source>
        <strain evidence="3">Isolate Musca domestica/United States/Boucias/-</strain>
    </source>
</reference>
<sequence length="1780" mass="206400">MDEMPQHSHNLPSPPTDTLRPSSSHNGPRKENGDKDLQPLQPPSSTMGNQHNISVKIGMIMDNFNDVIERTLNRMHIYVMTEKINFICMAQTQYHNLVFERELFDILCKNKYAIEHEAADNNPSDDSLHLANNDYPFSLIICSKEAKRSSILLSNVGLVLVKFILYLRMLYRNVARPDSPNCFLAINTRILPFGRVCIDIDYKIPLLGEGDGDYDEFVRKSFELVAQYTTMGNIIMTRNCYTPNTRSFHLITEQQFDATTRHIIFMRIAEGIRALNDNVKIDQVHVWMLPFGRGHVPVRKYDRRLNEFMDLVYPYTEVDFELMMPFDVSQGMDNLYTLYSLNTDEVAVANGDDFNYDVLHECLGRDIMDSYYIGDTSDIAKNLQLLSRVLSSRYEFAFSSQFRQRYDANYLSRVMGNKFNNAFIIMSNKKLQLETSWNIPKPKAKPRPSERYEIYRFIEHRLLGEMRTLEDLFKVMPSDLVKRNVNIGNVDELQNEELAKRKLASEINVDSVYTGPVHNLALDIAENQCIDFVWDNIVEDTSSHPWPYVYIGRSQIVQTAMSHMRNVHEYYTRTIVDNVYTYEKHDGIMRCFENIQSMFDGQLLADTMNALCQNIFCSDFQRVQSYLFTMYEFFCRVHYIDACVTRSEFEEVVEAYLLETVRPMFDEADLKTYRERHVQMTPGPKAYAKFPSPCSPLARVWDSIRPANKILLHIIYLMIVEHNYSSVFFHLHTITRNKDNSQILASLFLHIIDNSYMTTPEGDEDSGDDTMNVVRSYASKEFLNFIYMMFINAGVNYECDLRGKNVVFSSVDSKDYINDMKELIVTSPLWFFLCNYQYVDEQMSYSNRFDLFAAIFRQDNSAGGRQTSSPPSADQRTSNGPSPPKQRRGVSGGGSGGSGGNNGAANFNTERVLNANNISDRYHADLLRIFFRYILAYMKTETGVYIYDGVRMMSLPFKEPSNIPQLEVKDPVSFLGMYRHQYGIYNTWTMQMERNINVLNGQINISNDELGNYPHLFNPYNDDIYRLLVNRFLKSITFTRVINYQKNLALFLAPIYDPNVENNLKVLNYNIDSIQINIHDLASSEFNIPQEMFVDILDVGKKPKNKLYEMFKWLYCIVCHYSENYSCVITTPSTFIPKCMLPECGEDKENIFSMVKGNGAMDDDDNNNNGYGGGDNFLQRLHSVLESKNREQKEIITDELQKLSQFELSTLVNLFKNAYMFEEDGEDAENGILEGIEGMDNNMEVDHDISAQSQTPGSPSPQSSSANATTEEIFKFNLSVHRNMAGGGGGNGTDIMDFFEGDEFVENSKIKLLLNLFNRKLSAEIKQMSPEAFKQIIEDNHSHHITRFVLLTLSWLIRTLHTHIFADTRFFRELQQYRQLLYDDLSDLVFRHNGYFMYNNRITDVAQIFSHYCRHVELVVDPVFEMSMSVDRDLYLQHDAELEKRVSPEIVRDIEDACVSAIYQGQFIEDTNVDLSRLWARVTVPRNKHRISPLFTLHTATGKSEYLTERCRRHFNNKYFNNVLDPSSLAQTDHRGTDMARELNTNLIVCIEEFNSLTAKFKQVCGYTSVAYKPLFADTKVSFQNNSTVILSTNNDPKCNEEAIVARLHVYPRRIQYANVNKYLKFQRSSMLASTSLLKINNIMSVQMIMEKMPRVLAENYRGNFMMTWLLKRFFLFNIIDHVTVHTSETLQNHINNFYTMINAQEFVLQRLDMTTTSTMTLVQFRRLVNRICEENRSLFNTKIDTYNVYKILCDRLKALINNDQQTIRISEKNDNALRQ</sequence>
<gene>
    <name evidence="2" type="ORF">MdSGHV083</name>
</gene>
<keyword evidence="3" id="KW-1185">Reference proteome</keyword>
<dbReference type="KEGG" id="vg:6295473"/>
<evidence type="ECO:0000256" key="1">
    <source>
        <dbReference type="SAM" id="MobiDB-lite"/>
    </source>
</evidence>
<dbReference type="EMBL" id="EU522111">
    <property type="protein sequence ID" value="ACD03542.1"/>
    <property type="molecule type" value="Genomic_DNA"/>
</dbReference>
<accession>B2YG60</accession>
<name>B2YG60_MHVB</name>
<feature type="region of interest" description="Disordered" evidence="1">
    <location>
        <begin position="862"/>
        <end position="903"/>
    </location>
</feature>